<organism evidence="1 2">
    <name type="scientific">Gossypium arboreum</name>
    <name type="common">Tree cotton</name>
    <name type="synonym">Gossypium nanking</name>
    <dbReference type="NCBI Taxonomy" id="29729"/>
    <lineage>
        <taxon>Eukaryota</taxon>
        <taxon>Viridiplantae</taxon>
        <taxon>Streptophyta</taxon>
        <taxon>Embryophyta</taxon>
        <taxon>Tracheophyta</taxon>
        <taxon>Spermatophyta</taxon>
        <taxon>Magnoliopsida</taxon>
        <taxon>eudicotyledons</taxon>
        <taxon>Gunneridae</taxon>
        <taxon>Pentapetalae</taxon>
        <taxon>rosids</taxon>
        <taxon>malvids</taxon>
        <taxon>Malvales</taxon>
        <taxon>Malvaceae</taxon>
        <taxon>Malvoideae</taxon>
        <taxon>Gossypium</taxon>
    </lineage>
</organism>
<comment type="caution">
    <text evidence="1">The sequence shown here is derived from an EMBL/GenBank/DDBJ whole genome shotgun (WGS) entry which is preliminary data.</text>
</comment>
<protein>
    <submittedName>
        <fullName evidence="1">Putative nickel-responsive regulator</fullName>
    </submittedName>
</protein>
<dbReference type="AlphaFoldDB" id="A0A0B0N7K9"/>
<evidence type="ECO:0000313" key="2">
    <source>
        <dbReference type="Proteomes" id="UP000032142"/>
    </source>
</evidence>
<proteinExistence type="predicted"/>
<reference evidence="2" key="1">
    <citation type="submission" date="2014-09" db="EMBL/GenBank/DDBJ databases">
        <authorList>
            <person name="Mudge J."/>
            <person name="Ramaraj T."/>
            <person name="Lindquist I.E."/>
            <person name="Bharti A.K."/>
            <person name="Sundararajan A."/>
            <person name="Cameron C.T."/>
            <person name="Woodward J.E."/>
            <person name="May G.D."/>
            <person name="Brubaker C."/>
            <person name="Broadhvest J."/>
            <person name="Wilkins T.A."/>
        </authorList>
    </citation>
    <scope>NUCLEOTIDE SEQUENCE</scope>
    <source>
        <strain evidence="2">cv. AKA8401</strain>
    </source>
</reference>
<dbReference type="EMBL" id="JRRC01482117">
    <property type="protein sequence ID" value="KHG07794.1"/>
    <property type="molecule type" value="Genomic_DNA"/>
</dbReference>
<keyword evidence="2" id="KW-1185">Reference proteome</keyword>
<sequence length="132" mass="14853">MSRTWHWHQYETSCKTITGLSTLIYDPIIAKLAQRLKDVEDLITLSIGSFGYMLISAMLDVIEMCNMYDYGLQKAWKIASNLSTRVDTRPTTWACGLAVCPLHRRGTAVCLSRVKDTASVHGRVPRPCEVCT</sequence>
<evidence type="ECO:0000313" key="1">
    <source>
        <dbReference type="EMBL" id="KHG07794.1"/>
    </source>
</evidence>
<accession>A0A0B0N7K9</accession>
<dbReference type="Proteomes" id="UP000032142">
    <property type="component" value="Unassembled WGS sequence"/>
</dbReference>
<name>A0A0B0N7K9_GOSAR</name>
<gene>
    <name evidence="1" type="ORF">F383_14567</name>
</gene>